<protein>
    <submittedName>
        <fullName evidence="2">Uncharacterized protein</fullName>
    </submittedName>
</protein>
<name>A0AB34K5N1_PRYPA</name>
<accession>A0AB34K5N1</accession>
<gene>
    <name evidence="2" type="ORF">AB1Y20_009866</name>
</gene>
<feature type="region of interest" description="Disordered" evidence="1">
    <location>
        <begin position="88"/>
        <end position="108"/>
    </location>
</feature>
<sequence>MLVARSNHAAARDMNLDEATTPIVGDVQECAVAHDLEGREVSTRNGCYSNRHWPSFAREQVDLPVSTVADDHRASAIGRMLRHKVAEMPVGTEDPSSTEDALGNGRDATPCSSLMGDCAFPQAADCQHAHERLAVEVNDEPEQMHLA</sequence>
<evidence type="ECO:0000313" key="2">
    <source>
        <dbReference type="EMBL" id="KAL1528523.1"/>
    </source>
</evidence>
<comment type="caution">
    <text evidence="2">The sequence shown here is derived from an EMBL/GenBank/DDBJ whole genome shotgun (WGS) entry which is preliminary data.</text>
</comment>
<dbReference type="EMBL" id="JBGBPQ010000002">
    <property type="protein sequence ID" value="KAL1528523.1"/>
    <property type="molecule type" value="Genomic_DNA"/>
</dbReference>
<proteinExistence type="predicted"/>
<evidence type="ECO:0000313" key="3">
    <source>
        <dbReference type="Proteomes" id="UP001515480"/>
    </source>
</evidence>
<reference evidence="2 3" key="1">
    <citation type="journal article" date="2024" name="Science">
        <title>Giant polyketide synthase enzymes in the biosynthesis of giant marine polyether toxins.</title>
        <authorList>
            <person name="Fallon T.R."/>
            <person name="Shende V.V."/>
            <person name="Wierzbicki I.H."/>
            <person name="Pendleton A.L."/>
            <person name="Watervoot N.F."/>
            <person name="Auber R.P."/>
            <person name="Gonzalez D.J."/>
            <person name="Wisecaver J.H."/>
            <person name="Moore B.S."/>
        </authorList>
    </citation>
    <scope>NUCLEOTIDE SEQUENCE [LARGE SCALE GENOMIC DNA]</scope>
    <source>
        <strain evidence="2 3">12B1</strain>
    </source>
</reference>
<keyword evidence="3" id="KW-1185">Reference proteome</keyword>
<dbReference type="AlphaFoldDB" id="A0AB34K5N1"/>
<evidence type="ECO:0000256" key="1">
    <source>
        <dbReference type="SAM" id="MobiDB-lite"/>
    </source>
</evidence>
<organism evidence="2 3">
    <name type="scientific">Prymnesium parvum</name>
    <name type="common">Toxic golden alga</name>
    <dbReference type="NCBI Taxonomy" id="97485"/>
    <lineage>
        <taxon>Eukaryota</taxon>
        <taxon>Haptista</taxon>
        <taxon>Haptophyta</taxon>
        <taxon>Prymnesiophyceae</taxon>
        <taxon>Prymnesiales</taxon>
        <taxon>Prymnesiaceae</taxon>
        <taxon>Prymnesium</taxon>
    </lineage>
</organism>
<dbReference type="Proteomes" id="UP001515480">
    <property type="component" value="Unassembled WGS sequence"/>
</dbReference>